<dbReference type="RefSeq" id="WP_150973794.1">
    <property type="nucleotide sequence ID" value="NZ_VZDO01000027.1"/>
</dbReference>
<name>A0A7V7TUI9_9HYPH</name>
<comment type="caution">
    <text evidence="1">The sequence shown here is derived from an EMBL/GenBank/DDBJ whole genome shotgun (WGS) entry which is preliminary data.</text>
</comment>
<dbReference type="AlphaFoldDB" id="A0A7V7TUI9"/>
<reference evidence="1 2" key="1">
    <citation type="submission" date="2019-09" db="EMBL/GenBank/DDBJ databases">
        <title>YIM 132180 draft genome.</title>
        <authorList>
            <person name="Zhang K."/>
        </authorList>
    </citation>
    <scope>NUCLEOTIDE SEQUENCE [LARGE SCALE GENOMIC DNA]</scope>
    <source>
        <strain evidence="1 2">YIM 132180</strain>
    </source>
</reference>
<evidence type="ECO:0000313" key="2">
    <source>
        <dbReference type="Proteomes" id="UP000432089"/>
    </source>
</evidence>
<keyword evidence="2" id="KW-1185">Reference proteome</keyword>
<dbReference type="EMBL" id="VZDO01000027">
    <property type="protein sequence ID" value="KAB0676004.1"/>
    <property type="molecule type" value="Genomic_DNA"/>
</dbReference>
<proteinExistence type="predicted"/>
<organism evidence="1 2">
    <name type="scientific">Plantimonas leprariae</name>
    <dbReference type="NCBI Taxonomy" id="2615207"/>
    <lineage>
        <taxon>Bacteria</taxon>
        <taxon>Pseudomonadati</taxon>
        <taxon>Pseudomonadota</taxon>
        <taxon>Alphaproteobacteria</taxon>
        <taxon>Hyphomicrobiales</taxon>
        <taxon>Aurantimonadaceae</taxon>
        <taxon>Plantimonas</taxon>
    </lineage>
</organism>
<protein>
    <submittedName>
        <fullName evidence="1">Uncharacterized protein</fullName>
    </submittedName>
</protein>
<gene>
    <name evidence="1" type="ORF">F6X38_22340</name>
</gene>
<accession>A0A7V7TUI9</accession>
<sequence length="73" mass="8298">MSANILMLPEPRWTARPRNGVFRVFQYRSGLWAFEDESKRVLRDGLTRSQAVNLALVAAEELGFDLFIEGDAV</sequence>
<dbReference type="Proteomes" id="UP000432089">
    <property type="component" value="Unassembled WGS sequence"/>
</dbReference>
<evidence type="ECO:0000313" key="1">
    <source>
        <dbReference type="EMBL" id="KAB0676004.1"/>
    </source>
</evidence>